<gene>
    <name evidence="2" type="ORF">N0F65_010879</name>
</gene>
<feature type="coiled-coil region" evidence="1">
    <location>
        <begin position="54"/>
        <end position="88"/>
    </location>
</feature>
<name>A0AAV2YGW7_9STRA</name>
<reference evidence="2" key="2">
    <citation type="journal article" date="2023" name="Microbiol Resour">
        <title>Decontamination and Annotation of the Draft Genome Sequence of the Oomycete Lagenidium giganteum ARSEF 373.</title>
        <authorList>
            <person name="Morgan W.R."/>
            <person name="Tartar A."/>
        </authorList>
    </citation>
    <scope>NUCLEOTIDE SEQUENCE</scope>
    <source>
        <strain evidence="2">ARSEF 373</strain>
    </source>
</reference>
<dbReference type="Proteomes" id="UP001146120">
    <property type="component" value="Unassembled WGS sequence"/>
</dbReference>
<keyword evidence="1" id="KW-0175">Coiled coil</keyword>
<evidence type="ECO:0000256" key="1">
    <source>
        <dbReference type="SAM" id="Coils"/>
    </source>
</evidence>
<evidence type="ECO:0000313" key="3">
    <source>
        <dbReference type="Proteomes" id="UP001146120"/>
    </source>
</evidence>
<protein>
    <submittedName>
        <fullName evidence="2">Uncharacterized protein</fullName>
    </submittedName>
</protein>
<organism evidence="2 3">
    <name type="scientific">Lagenidium giganteum</name>
    <dbReference type="NCBI Taxonomy" id="4803"/>
    <lineage>
        <taxon>Eukaryota</taxon>
        <taxon>Sar</taxon>
        <taxon>Stramenopiles</taxon>
        <taxon>Oomycota</taxon>
        <taxon>Peronosporomycetes</taxon>
        <taxon>Pythiales</taxon>
        <taxon>Pythiaceae</taxon>
    </lineage>
</organism>
<keyword evidence="3" id="KW-1185">Reference proteome</keyword>
<reference evidence="2" key="1">
    <citation type="submission" date="2022-11" db="EMBL/GenBank/DDBJ databases">
        <authorList>
            <person name="Morgan W.R."/>
            <person name="Tartar A."/>
        </authorList>
    </citation>
    <scope>NUCLEOTIDE SEQUENCE</scope>
    <source>
        <strain evidence="2">ARSEF 373</strain>
    </source>
</reference>
<accession>A0AAV2YGW7</accession>
<sequence>MNMNCVNARARSLAEMHLEAASKEAESAFLQLQAKDDKVSDVQQQIADTMATKKDEQKKQLAWLRQRKSRLEQELAAIDDKLTEKRLLLKERTERV</sequence>
<evidence type="ECO:0000313" key="2">
    <source>
        <dbReference type="EMBL" id="DAZ94282.1"/>
    </source>
</evidence>
<comment type="caution">
    <text evidence="2">The sequence shown here is derived from an EMBL/GenBank/DDBJ whole genome shotgun (WGS) entry which is preliminary data.</text>
</comment>
<dbReference type="EMBL" id="DAKRPA010000258">
    <property type="protein sequence ID" value="DAZ94282.1"/>
    <property type="molecule type" value="Genomic_DNA"/>
</dbReference>
<proteinExistence type="predicted"/>
<dbReference type="AlphaFoldDB" id="A0AAV2YGW7"/>